<evidence type="ECO:0000313" key="2">
    <source>
        <dbReference type="EMBL" id="GLY57459.1"/>
    </source>
</evidence>
<sequence length="50" mass="5159">MGRPARPPRPGVLVRVRPRTVLLVATGFAVVLLGALVVFLAVNGLDGIPG</sequence>
<proteinExistence type="predicted"/>
<feature type="transmembrane region" description="Helical" evidence="1">
    <location>
        <begin position="21"/>
        <end position="42"/>
    </location>
</feature>
<comment type="caution">
    <text evidence="2">The sequence shown here is derived from an EMBL/GenBank/DDBJ whole genome shotgun (WGS) entry which is preliminary data.</text>
</comment>
<accession>A0AAV5P4A4</accession>
<dbReference type="AlphaFoldDB" id="A0AAV5P4A4"/>
<name>A0AAV5P4A4_CELCE</name>
<organism evidence="2 3">
    <name type="scientific">Cellulosimicrobium cellulans</name>
    <name type="common">Arthrobacter luteus</name>
    <dbReference type="NCBI Taxonomy" id="1710"/>
    <lineage>
        <taxon>Bacteria</taxon>
        <taxon>Bacillati</taxon>
        <taxon>Actinomycetota</taxon>
        <taxon>Actinomycetes</taxon>
        <taxon>Micrococcales</taxon>
        <taxon>Promicromonosporaceae</taxon>
        <taxon>Cellulosimicrobium</taxon>
    </lineage>
</organism>
<protein>
    <submittedName>
        <fullName evidence="2">Uncharacterized protein</fullName>
    </submittedName>
</protein>
<keyword evidence="1" id="KW-0472">Membrane</keyword>
<evidence type="ECO:0000256" key="1">
    <source>
        <dbReference type="SAM" id="Phobius"/>
    </source>
</evidence>
<gene>
    <name evidence="2" type="ORF">Ccel01_20610</name>
</gene>
<keyword evidence="1" id="KW-1133">Transmembrane helix</keyword>
<keyword evidence="1" id="KW-0812">Transmembrane</keyword>
<evidence type="ECO:0000313" key="3">
    <source>
        <dbReference type="Proteomes" id="UP001165168"/>
    </source>
</evidence>
<reference evidence="2" key="1">
    <citation type="submission" date="2023-03" db="EMBL/GenBank/DDBJ databases">
        <title>Cellulosimicrobium cellulans NBRC 103059.</title>
        <authorList>
            <person name="Ichikawa N."/>
            <person name="Sato H."/>
            <person name="Tonouchi N."/>
        </authorList>
    </citation>
    <scope>NUCLEOTIDE SEQUENCE</scope>
    <source>
        <strain evidence="2">NBRC 103059</strain>
    </source>
</reference>
<dbReference type="EMBL" id="BSTG01000002">
    <property type="protein sequence ID" value="GLY57459.1"/>
    <property type="molecule type" value="Genomic_DNA"/>
</dbReference>
<dbReference type="Proteomes" id="UP001165168">
    <property type="component" value="Unassembled WGS sequence"/>
</dbReference>